<dbReference type="EMBL" id="OU893349">
    <property type="protein sequence ID" value="CAG9787539.1"/>
    <property type="molecule type" value="Genomic_DNA"/>
</dbReference>
<name>A0A9N9R0R3_9NEOP</name>
<dbReference type="InterPro" id="IPR036388">
    <property type="entry name" value="WH-like_DNA-bd_sf"/>
</dbReference>
<evidence type="ECO:0000313" key="3">
    <source>
        <dbReference type="Proteomes" id="UP001153714"/>
    </source>
</evidence>
<proteinExistence type="predicted"/>
<dbReference type="SUPFAM" id="SSF46689">
    <property type="entry name" value="Homeodomain-like"/>
    <property type="match status" value="1"/>
</dbReference>
<accession>A0A9N9R0R3</accession>
<comment type="subcellular location">
    <subcellularLocation>
        <location evidence="1">Nucleus</location>
    </subcellularLocation>
</comment>
<dbReference type="Pfam" id="PF13384">
    <property type="entry name" value="HTH_23"/>
    <property type="match status" value="1"/>
</dbReference>
<organism evidence="2 3">
    <name type="scientific">Diatraea saccharalis</name>
    <name type="common">sugarcane borer</name>
    <dbReference type="NCBI Taxonomy" id="40085"/>
    <lineage>
        <taxon>Eukaryota</taxon>
        <taxon>Metazoa</taxon>
        <taxon>Ecdysozoa</taxon>
        <taxon>Arthropoda</taxon>
        <taxon>Hexapoda</taxon>
        <taxon>Insecta</taxon>
        <taxon>Pterygota</taxon>
        <taxon>Neoptera</taxon>
        <taxon>Endopterygota</taxon>
        <taxon>Lepidoptera</taxon>
        <taxon>Glossata</taxon>
        <taxon>Ditrysia</taxon>
        <taxon>Pyraloidea</taxon>
        <taxon>Crambidae</taxon>
        <taxon>Crambinae</taxon>
        <taxon>Diatraea</taxon>
    </lineage>
</organism>
<reference evidence="2" key="2">
    <citation type="submission" date="2022-10" db="EMBL/GenBank/DDBJ databases">
        <authorList>
            <consortium name="ENA_rothamsted_submissions"/>
            <consortium name="culmorum"/>
            <person name="King R."/>
        </authorList>
    </citation>
    <scope>NUCLEOTIDE SEQUENCE</scope>
</reference>
<dbReference type="OrthoDB" id="9996331at2759"/>
<gene>
    <name evidence="2" type="ORF">DIATSA_LOCUS5412</name>
</gene>
<dbReference type="InterPro" id="IPR009057">
    <property type="entry name" value="Homeodomain-like_sf"/>
</dbReference>
<reference evidence="2" key="1">
    <citation type="submission" date="2021-12" db="EMBL/GenBank/DDBJ databases">
        <authorList>
            <person name="King R."/>
        </authorList>
    </citation>
    <scope>NUCLEOTIDE SEQUENCE</scope>
</reference>
<protein>
    <submittedName>
        <fullName evidence="2">Uncharacterized protein</fullName>
    </submittedName>
</protein>
<dbReference type="Proteomes" id="UP001153714">
    <property type="component" value="Chromosome 18"/>
</dbReference>
<evidence type="ECO:0000256" key="1">
    <source>
        <dbReference type="ARBA" id="ARBA00004123"/>
    </source>
</evidence>
<evidence type="ECO:0000313" key="2">
    <source>
        <dbReference type="EMBL" id="CAG9787539.1"/>
    </source>
</evidence>
<dbReference type="GO" id="GO:0005634">
    <property type="term" value="C:nucleus"/>
    <property type="evidence" value="ECO:0007669"/>
    <property type="project" value="UniProtKB-SubCell"/>
</dbReference>
<sequence length="132" mass="15535">MSSRNLSIQERSRIVALREDGMNISEISRELGLTRPTVGLWVNRFEEEGHVDARSRQPEHSYLISAEQSQRMVNVYATAPFTPTRTFAEEFVLYGEPSKEQELITEDHKKKMNEQNKIDRFRFAREYRDINV</sequence>
<dbReference type="InterPro" id="IPR011991">
    <property type="entry name" value="ArsR-like_HTH"/>
</dbReference>
<dbReference type="CDD" id="cd00090">
    <property type="entry name" value="HTH_ARSR"/>
    <property type="match status" value="1"/>
</dbReference>
<dbReference type="AlphaFoldDB" id="A0A9N9R0R3"/>
<keyword evidence="3" id="KW-1185">Reference proteome</keyword>
<dbReference type="Gene3D" id="1.10.10.10">
    <property type="entry name" value="Winged helix-like DNA-binding domain superfamily/Winged helix DNA-binding domain"/>
    <property type="match status" value="1"/>
</dbReference>